<dbReference type="EMBL" id="CAJNOQ010005508">
    <property type="protein sequence ID" value="CAF1101099.1"/>
    <property type="molecule type" value="Genomic_DNA"/>
</dbReference>
<evidence type="ECO:0000313" key="3">
    <source>
        <dbReference type="Proteomes" id="UP000663829"/>
    </source>
</evidence>
<dbReference type="InterPro" id="IPR032675">
    <property type="entry name" value="LRR_dom_sf"/>
</dbReference>
<dbReference type="InterPro" id="IPR001611">
    <property type="entry name" value="Leu-rich_rpt"/>
</dbReference>
<dbReference type="SUPFAM" id="SSF52047">
    <property type="entry name" value="RNI-like"/>
    <property type="match status" value="1"/>
</dbReference>
<dbReference type="PANTHER" id="PTHR24114:SF2">
    <property type="entry name" value="F-BOX DOMAIN-CONTAINING PROTEIN-RELATED"/>
    <property type="match status" value="1"/>
</dbReference>
<dbReference type="Gene3D" id="3.80.10.10">
    <property type="entry name" value="Ribonuclease Inhibitor"/>
    <property type="match status" value="2"/>
</dbReference>
<organism evidence="1 3">
    <name type="scientific">Didymodactylos carnosus</name>
    <dbReference type="NCBI Taxonomy" id="1234261"/>
    <lineage>
        <taxon>Eukaryota</taxon>
        <taxon>Metazoa</taxon>
        <taxon>Spiralia</taxon>
        <taxon>Gnathifera</taxon>
        <taxon>Rotifera</taxon>
        <taxon>Eurotatoria</taxon>
        <taxon>Bdelloidea</taxon>
        <taxon>Philodinida</taxon>
        <taxon>Philodinidae</taxon>
        <taxon>Didymodactylos</taxon>
    </lineage>
</organism>
<dbReference type="OrthoDB" id="120976at2759"/>
<name>A0A814P4G7_9BILA</name>
<dbReference type="InterPro" id="IPR052394">
    <property type="entry name" value="LRR-containing"/>
</dbReference>
<dbReference type="AlphaFoldDB" id="A0A814P4G7"/>
<evidence type="ECO:0000313" key="1">
    <source>
        <dbReference type="EMBL" id="CAF1101099.1"/>
    </source>
</evidence>
<dbReference type="Gene3D" id="3.90.176.10">
    <property type="entry name" value="Toxin ADP-ribosyltransferase, Chain A, domain 1"/>
    <property type="match status" value="1"/>
</dbReference>
<dbReference type="PANTHER" id="PTHR24114">
    <property type="entry name" value="LEUCINE RICH REPEAT FAMILY PROTEIN"/>
    <property type="match status" value="1"/>
</dbReference>
<sequence length="422" mass="47623">MTSNNINKNTNQRFSDVQYEPSNLLPIYITKRNYKQPKDDLTQCESGSIQLYTMESDERERSLYCYLKLLLTALWKLPNAKKTIWRGVNEDISKGFEVDDDIVWWGFSSCTESLNVLEEEQFLEPPFLKLMSSSGSEVSSFHKNFEQKLSFTETTVKNEISTEAKNLVEQLRSDTAIEYLRIDNLSTKDPQAISEGVKVNTNVAGLYFEHPKNLSFENMKCVLVALKTNRTIRWTIQMELVLHSSEVSACFETVAHILQVSTSLRGLHIRDGALKDDHQLEITAEALKENETFAELILLDNQTSDEGIVVLSEMLKVNKTLAPLSLDGNNITDRGIKVVSDVLKVNKTLTTLSLSGNQMSHEGIIVLSGMLKVNNALETLRLIGSKITDRGVKVLAEGLNYNSKLKNLYIAKNYFTETSEDG</sequence>
<dbReference type="SMART" id="SM00368">
    <property type="entry name" value="LRR_RI"/>
    <property type="match status" value="4"/>
</dbReference>
<protein>
    <submittedName>
        <fullName evidence="1">Uncharacterized protein</fullName>
    </submittedName>
</protein>
<evidence type="ECO:0000313" key="2">
    <source>
        <dbReference type="EMBL" id="CAF3865992.1"/>
    </source>
</evidence>
<proteinExistence type="predicted"/>
<accession>A0A814P4G7</accession>
<comment type="caution">
    <text evidence="1">The sequence shown here is derived from an EMBL/GenBank/DDBJ whole genome shotgun (WGS) entry which is preliminary data.</text>
</comment>
<dbReference type="EMBL" id="CAJOBC010005508">
    <property type="protein sequence ID" value="CAF3865992.1"/>
    <property type="molecule type" value="Genomic_DNA"/>
</dbReference>
<dbReference type="Proteomes" id="UP000663829">
    <property type="component" value="Unassembled WGS sequence"/>
</dbReference>
<reference evidence="1" key="1">
    <citation type="submission" date="2021-02" db="EMBL/GenBank/DDBJ databases">
        <authorList>
            <person name="Nowell W R."/>
        </authorList>
    </citation>
    <scope>NUCLEOTIDE SEQUENCE</scope>
</reference>
<dbReference type="Proteomes" id="UP000681722">
    <property type="component" value="Unassembled WGS sequence"/>
</dbReference>
<gene>
    <name evidence="1" type="ORF">GPM918_LOCUS18750</name>
    <name evidence="2" type="ORF">SRO942_LOCUS18747</name>
</gene>
<keyword evidence="3" id="KW-1185">Reference proteome</keyword>
<dbReference type="Pfam" id="PF13516">
    <property type="entry name" value="LRR_6"/>
    <property type="match status" value="2"/>
</dbReference>